<dbReference type="AlphaFoldDB" id="A0A6C0KDV5"/>
<dbReference type="SUPFAM" id="SSF54197">
    <property type="entry name" value="HIT-like"/>
    <property type="match status" value="1"/>
</dbReference>
<sequence>MEVTREYQSRVIERNSEELQKCRSNTVPQAKVPGITGMIQVKKCYTCVPKPYVERFTFYRTETLLFHFDLLRRPYIIITPRKHVETPYDLDRDELFDVFAEVDTFCKNRNIHDYQLSTNMGSWKTHAHLHWKLKIPENACHRMKTDHFALLHLERNYV</sequence>
<dbReference type="InterPro" id="IPR036265">
    <property type="entry name" value="HIT-like_sf"/>
</dbReference>
<proteinExistence type="predicted"/>
<organism evidence="1">
    <name type="scientific">viral metagenome</name>
    <dbReference type="NCBI Taxonomy" id="1070528"/>
    <lineage>
        <taxon>unclassified sequences</taxon>
        <taxon>metagenomes</taxon>
        <taxon>organismal metagenomes</taxon>
    </lineage>
</organism>
<reference evidence="1" key="1">
    <citation type="journal article" date="2020" name="Nature">
        <title>Giant virus diversity and host interactions through global metagenomics.</title>
        <authorList>
            <person name="Schulz F."/>
            <person name="Roux S."/>
            <person name="Paez-Espino D."/>
            <person name="Jungbluth S."/>
            <person name="Walsh D.A."/>
            <person name="Denef V.J."/>
            <person name="McMahon K.D."/>
            <person name="Konstantinidis K.T."/>
            <person name="Eloe-Fadrosh E.A."/>
            <person name="Kyrpides N.C."/>
            <person name="Woyke T."/>
        </authorList>
    </citation>
    <scope>NUCLEOTIDE SEQUENCE</scope>
    <source>
        <strain evidence="1">GVMAG-S-1102113-118</strain>
    </source>
</reference>
<protein>
    <recommendedName>
        <fullName evidence="2">HIT domain-containing protein</fullName>
    </recommendedName>
</protein>
<name>A0A6C0KDV5_9ZZZZ</name>
<evidence type="ECO:0008006" key="2">
    <source>
        <dbReference type="Google" id="ProtNLM"/>
    </source>
</evidence>
<accession>A0A6C0KDV5</accession>
<evidence type="ECO:0000313" key="1">
    <source>
        <dbReference type="EMBL" id="QHU14404.1"/>
    </source>
</evidence>
<dbReference type="EMBL" id="MN740840">
    <property type="protein sequence ID" value="QHU14404.1"/>
    <property type="molecule type" value="Genomic_DNA"/>
</dbReference>
<dbReference type="Gene3D" id="3.30.428.10">
    <property type="entry name" value="HIT-like"/>
    <property type="match status" value="1"/>
</dbReference>